<dbReference type="RefSeq" id="WP_205744080.1">
    <property type="nucleotide sequence ID" value="NZ_QRBW01000303.1"/>
</dbReference>
<dbReference type="Gene3D" id="3.40.30.10">
    <property type="entry name" value="Glutaredoxin"/>
    <property type="match status" value="1"/>
</dbReference>
<dbReference type="InterPro" id="IPR036249">
    <property type="entry name" value="Thioredoxin-like_sf"/>
</dbReference>
<dbReference type="GO" id="GO:0016740">
    <property type="term" value="F:transferase activity"/>
    <property type="evidence" value="ECO:0007669"/>
    <property type="project" value="UniProtKB-KW"/>
</dbReference>
<dbReference type="SUPFAM" id="SSF52833">
    <property type="entry name" value="Thioredoxin-like"/>
    <property type="match status" value="1"/>
</dbReference>
<dbReference type="PROSITE" id="PS50404">
    <property type="entry name" value="GST_NTER"/>
    <property type="match status" value="1"/>
</dbReference>
<keyword evidence="2" id="KW-0808">Transferase</keyword>
<feature type="non-terminal residue" evidence="2">
    <location>
        <position position="80"/>
    </location>
</feature>
<protein>
    <submittedName>
        <fullName evidence="2">Glutathione transferase GstA</fullName>
    </submittedName>
</protein>
<dbReference type="AlphaFoldDB" id="A0ABD7GPS4"/>
<evidence type="ECO:0000313" key="2">
    <source>
        <dbReference type="EMBL" id="RDT52634.1"/>
    </source>
</evidence>
<dbReference type="PANTHER" id="PTHR44051:SF8">
    <property type="entry name" value="GLUTATHIONE S-TRANSFERASE GSTA"/>
    <property type="match status" value="1"/>
</dbReference>
<evidence type="ECO:0000313" key="3">
    <source>
        <dbReference type="Proteomes" id="UP000255291"/>
    </source>
</evidence>
<dbReference type="Proteomes" id="UP000255291">
    <property type="component" value="Unassembled WGS sequence"/>
</dbReference>
<reference evidence="2 3" key="1">
    <citation type="submission" date="2018-07" db="EMBL/GenBank/DDBJ databases">
        <title>The use of a cohorting ward and systematic surveillance cultures for the control of a Klebsiella pneumoniae carbapenemase (KPC)-producing Enterobacteriaceae outbreak.</title>
        <authorList>
            <person name="Doi Y."/>
        </authorList>
    </citation>
    <scope>NUCLEOTIDE SEQUENCE [LARGE SCALE GENOMIC DNA]</scope>
    <source>
        <strain evidence="2 3">1-RC-17-04017</strain>
    </source>
</reference>
<accession>A0ABD7GPS4</accession>
<feature type="domain" description="GST N-terminal" evidence="1">
    <location>
        <begin position="1"/>
        <end position="80"/>
    </location>
</feature>
<name>A0ABD7GPS4_9ENTR</name>
<organism evidence="2 3">
    <name type="scientific">Enterobacter roggenkampii</name>
    <dbReference type="NCBI Taxonomy" id="1812935"/>
    <lineage>
        <taxon>Bacteria</taxon>
        <taxon>Pseudomonadati</taxon>
        <taxon>Pseudomonadota</taxon>
        <taxon>Gammaproteobacteria</taxon>
        <taxon>Enterobacterales</taxon>
        <taxon>Enterobacteriaceae</taxon>
        <taxon>Enterobacter</taxon>
        <taxon>Enterobacter cloacae complex</taxon>
    </lineage>
</organism>
<dbReference type="PANTHER" id="PTHR44051">
    <property type="entry name" value="GLUTATHIONE S-TRANSFERASE-RELATED"/>
    <property type="match status" value="1"/>
</dbReference>
<evidence type="ECO:0000259" key="1">
    <source>
        <dbReference type="PROSITE" id="PS50404"/>
    </source>
</evidence>
<dbReference type="InterPro" id="IPR004045">
    <property type="entry name" value="Glutathione_S-Trfase_N"/>
</dbReference>
<comment type="caution">
    <text evidence="2">The sequence shown here is derived from an EMBL/GenBank/DDBJ whole genome shotgun (WGS) entry which is preliminary data.</text>
</comment>
<dbReference type="CDD" id="cd03057">
    <property type="entry name" value="GST_N_Beta"/>
    <property type="match status" value="1"/>
</dbReference>
<gene>
    <name evidence="2" type="ORF">DXF87_25985</name>
</gene>
<dbReference type="EMBL" id="QRBW01000303">
    <property type="protein sequence ID" value="RDT52634.1"/>
    <property type="molecule type" value="Genomic_DNA"/>
</dbReference>
<proteinExistence type="predicted"/>
<sequence>MKLYYKAGACSLTVRIILNELGLPCEFEAVDLKTKKTAKGEDYFQINPKGSVPALAINSQELLTENTAILQYLAETSHNT</sequence>
<dbReference type="Pfam" id="PF13409">
    <property type="entry name" value="GST_N_2"/>
    <property type="match status" value="1"/>
</dbReference>